<dbReference type="EMBL" id="JAKVTW010000020">
    <property type="protein sequence ID" value="MCH4813590.1"/>
    <property type="molecule type" value="Genomic_DNA"/>
</dbReference>
<gene>
    <name evidence="1" type="ORF">MLE19_19855</name>
</gene>
<comment type="caution">
    <text evidence="1">The sequence shown here is derived from an EMBL/GenBank/DDBJ whole genome shotgun (WGS) entry which is preliminary data.</text>
</comment>
<evidence type="ECO:0000313" key="1">
    <source>
        <dbReference type="EMBL" id="MCH4813590.1"/>
    </source>
</evidence>
<proteinExistence type="predicted"/>
<organism evidence="1 2">
    <name type="scientific">Vreelandella neptunia</name>
    <dbReference type="NCBI Taxonomy" id="115551"/>
    <lineage>
        <taxon>Bacteria</taxon>
        <taxon>Pseudomonadati</taxon>
        <taxon>Pseudomonadota</taxon>
        <taxon>Gammaproteobacteria</taxon>
        <taxon>Oceanospirillales</taxon>
        <taxon>Halomonadaceae</taxon>
        <taxon>Vreelandella</taxon>
    </lineage>
</organism>
<reference evidence="1 2" key="1">
    <citation type="submission" date="2022-03" db="EMBL/GenBank/DDBJ databases">
        <title>Genomic signatures underlying metal tolerance in selected Arctic bacterial isolates.</title>
        <authorList>
            <person name="Thomas F.A."/>
            <person name="Venkatachalam S."/>
            <person name="Krishnan K.P."/>
        </authorList>
    </citation>
    <scope>NUCLEOTIDE SEQUENCE [LARGE SCALE GENOMIC DNA]</scope>
    <source>
        <strain evidence="1 2">HM116</strain>
    </source>
</reference>
<evidence type="ECO:0000313" key="2">
    <source>
        <dbReference type="Proteomes" id="UP001320609"/>
    </source>
</evidence>
<dbReference type="RefSeq" id="WP_240719873.1">
    <property type="nucleotide sequence ID" value="NZ_JAKVTW010000020.1"/>
</dbReference>
<accession>A0ABS9SBW5</accession>
<keyword evidence="2" id="KW-1185">Reference proteome</keyword>
<dbReference type="Proteomes" id="UP001320609">
    <property type="component" value="Unassembled WGS sequence"/>
</dbReference>
<protein>
    <submittedName>
        <fullName evidence="1">Uncharacterized protein</fullName>
    </submittedName>
</protein>
<name>A0ABS9SBW5_9GAMM</name>
<sequence>MTQQSSASPQAMGVIQRHANSDITFNTSHDGLAGKITVTLTPGQLEVFWSDPAAAFASVYGNTRGDCLAWQAAGYMAQCAELTTKGRQCRNPVHGGYPVATPDRWVAMRGKYSLIHQEGVSK</sequence>